<dbReference type="Gene3D" id="3.40.50.2000">
    <property type="entry name" value="Glycogen Phosphorylase B"/>
    <property type="match status" value="2"/>
</dbReference>
<dbReference type="PANTHER" id="PTHR12526">
    <property type="entry name" value="GLYCOSYLTRANSFERASE"/>
    <property type="match status" value="1"/>
</dbReference>
<feature type="domain" description="Glycosyl transferase family 1" evidence="2">
    <location>
        <begin position="187"/>
        <end position="357"/>
    </location>
</feature>
<dbReference type="AlphaFoldDB" id="A0A932CLP1"/>
<gene>
    <name evidence="4" type="ORF">HYY20_00250</name>
</gene>
<feature type="domain" description="Glycosyltransferase subfamily 4-like N-terminal" evidence="3">
    <location>
        <begin position="16"/>
        <end position="180"/>
    </location>
</feature>
<dbReference type="GO" id="GO:0016757">
    <property type="term" value="F:glycosyltransferase activity"/>
    <property type="evidence" value="ECO:0007669"/>
    <property type="project" value="InterPro"/>
</dbReference>
<organism evidence="4 5">
    <name type="scientific">Tectimicrobiota bacterium</name>
    <dbReference type="NCBI Taxonomy" id="2528274"/>
    <lineage>
        <taxon>Bacteria</taxon>
        <taxon>Pseudomonadati</taxon>
        <taxon>Nitrospinota/Tectimicrobiota group</taxon>
        <taxon>Candidatus Tectimicrobiota</taxon>
    </lineage>
</organism>
<evidence type="ECO:0000259" key="2">
    <source>
        <dbReference type="Pfam" id="PF00534"/>
    </source>
</evidence>
<dbReference type="SUPFAM" id="SSF53756">
    <property type="entry name" value="UDP-Glycosyltransferase/glycogen phosphorylase"/>
    <property type="match status" value="1"/>
</dbReference>
<dbReference type="Pfam" id="PF13439">
    <property type="entry name" value="Glyco_transf_4"/>
    <property type="match status" value="1"/>
</dbReference>
<dbReference type="Proteomes" id="UP000769766">
    <property type="component" value="Unassembled WGS sequence"/>
</dbReference>
<keyword evidence="1" id="KW-0472">Membrane</keyword>
<dbReference type="Pfam" id="PF00534">
    <property type="entry name" value="Glycos_transf_1"/>
    <property type="match status" value="1"/>
</dbReference>
<feature type="transmembrane region" description="Helical" evidence="1">
    <location>
        <begin position="6"/>
        <end position="26"/>
    </location>
</feature>
<proteinExistence type="predicted"/>
<protein>
    <submittedName>
        <fullName evidence="4">Glycosyltransferase family 4 protein</fullName>
    </submittedName>
</protein>
<reference evidence="4" key="1">
    <citation type="submission" date="2020-07" db="EMBL/GenBank/DDBJ databases">
        <title>Huge and variable diversity of episymbiotic CPR bacteria and DPANN archaea in groundwater ecosystems.</title>
        <authorList>
            <person name="He C.Y."/>
            <person name="Keren R."/>
            <person name="Whittaker M."/>
            <person name="Farag I.F."/>
            <person name="Doudna J."/>
            <person name="Cate J.H.D."/>
            <person name="Banfield J.F."/>
        </authorList>
    </citation>
    <scope>NUCLEOTIDE SEQUENCE</scope>
    <source>
        <strain evidence="4">NC_groundwater_672_Ag_B-0.1um_62_36</strain>
    </source>
</reference>
<dbReference type="InterPro" id="IPR028098">
    <property type="entry name" value="Glyco_trans_4-like_N"/>
</dbReference>
<sequence length="378" mass="43033">MKKFRVAHVINSMGLGGVPAIVYYLLKNLSPERYELYLYGLKGYADHADVREEQAERFRKLGVKIFFPDRDEKKFYVVKELCQWIIRDQVDILHTHSYKPNIYGRLAGILCKDLKIIGHYHNYYDDKWEKDGSLVFDQLLERFSDRLIACSESVRRHVSERVGIPLEKIEMIANGVDLDRFGVQYDIERVKTELGIPLGSKVVGIIGRISEQKAQDDFIKAAKMIHQSVPEAVFLIVGAADDDVLMDRLRRLAVELGIEREVLFIDYVSDIPKIYSVLDVLIVPSRWEGFGLILVEAMAAGKPIVATRVGPIPEVVVSGETALLVPPSSPHCIASEAVFLLQNPDRAREMGQKGRERSKRFSWEKAGMQLDDLYQGLR</sequence>
<evidence type="ECO:0000313" key="4">
    <source>
        <dbReference type="EMBL" id="MBI2875296.1"/>
    </source>
</evidence>
<comment type="caution">
    <text evidence="4">The sequence shown here is derived from an EMBL/GenBank/DDBJ whole genome shotgun (WGS) entry which is preliminary data.</text>
</comment>
<dbReference type="CDD" id="cd03801">
    <property type="entry name" value="GT4_PimA-like"/>
    <property type="match status" value="1"/>
</dbReference>
<dbReference type="EMBL" id="JACPRF010000011">
    <property type="protein sequence ID" value="MBI2875296.1"/>
    <property type="molecule type" value="Genomic_DNA"/>
</dbReference>
<name>A0A932CLP1_UNCTE</name>
<accession>A0A932CLP1</accession>
<evidence type="ECO:0000259" key="3">
    <source>
        <dbReference type="Pfam" id="PF13439"/>
    </source>
</evidence>
<keyword evidence="1" id="KW-0812">Transmembrane</keyword>
<keyword evidence="1" id="KW-1133">Transmembrane helix</keyword>
<dbReference type="InterPro" id="IPR001296">
    <property type="entry name" value="Glyco_trans_1"/>
</dbReference>
<evidence type="ECO:0000256" key="1">
    <source>
        <dbReference type="SAM" id="Phobius"/>
    </source>
</evidence>
<evidence type="ECO:0000313" key="5">
    <source>
        <dbReference type="Proteomes" id="UP000769766"/>
    </source>
</evidence>